<gene>
    <name evidence="2" type="ORF">GCM10009742_07190</name>
</gene>
<evidence type="ECO:0000313" key="2">
    <source>
        <dbReference type="EMBL" id="GAA1567844.1"/>
    </source>
</evidence>
<name>A0ABP4NU47_9ACTN</name>
<dbReference type="EMBL" id="BAAAND010000001">
    <property type="protein sequence ID" value="GAA1567844.1"/>
    <property type="molecule type" value="Genomic_DNA"/>
</dbReference>
<accession>A0ABP4NU47</accession>
<reference evidence="3" key="1">
    <citation type="journal article" date="2019" name="Int. J. Syst. Evol. Microbiol.">
        <title>The Global Catalogue of Microorganisms (GCM) 10K type strain sequencing project: providing services to taxonomists for standard genome sequencing and annotation.</title>
        <authorList>
            <consortium name="The Broad Institute Genomics Platform"/>
            <consortium name="The Broad Institute Genome Sequencing Center for Infectious Disease"/>
            <person name="Wu L."/>
            <person name="Ma J."/>
        </authorList>
    </citation>
    <scope>NUCLEOTIDE SEQUENCE [LARGE SCALE GENOMIC DNA]</scope>
    <source>
        <strain evidence="3">JCM 14304</strain>
    </source>
</reference>
<feature type="region of interest" description="Disordered" evidence="1">
    <location>
        <begin position="1"/>
        <end position="21"/>
    </location>
</feature>
<organism evidence="2 3">
    <name type="scientific">Kribbella karoonensis</name>
    <dbReference type="NCBI Taxonomy" id="324851"/>
    <lineage>
        <taxon>Bacteria</taxon>
        <taxon>Bacillati</taxon>
        <taxon>Actinomycetota</taxon>
        <taxon>Actinomycetes</taxon>
        <taxon>Propionibacteriales</taxon>
        <taxon>Kribbellaceae</taxon>
        <taxon>Kribbella</taxon>
    </lineage>
</organism>
<protein>
    <submittedName>
        <fullName evidence="2">Uncharacterized protein</fullName>
    </submittedName>
</protein>
<feature type="compositionally biased region" description="Basic and acidic residues" evidence="1">
    <location>
        <begin position="9"/>
        <end position="21"/>
    </location>
</feature>
<comment type="caution">
    <text evidence="2">The sequence shown here is derived from an EMBL/GenBank/DDBJ whole genome shotgun (WGS) entry which is preliminary data.</text>
</comment>
<proteinExistence type="predicted"/>
<dbReference type="Proteomes" id="UP001500190">
    <property type="component" value="Unassembled WGS sequence"/>
</dbReference>
<sequence length="105" mass="11800">MESGVLHRNTPERSSLRVHDDHFRPDDCDAALSYSLCRHRRLEAGEVSVAFERVVSCSNQLRSHSGPVLDQPVVRTRMPVTVDWWGDAVAGIRLVSSESARDTTR</sequence>
<evidence type="ECO:0000256" key="1">
    <source>
        <dbReference type="SAM" id="MobiDB-lite"/>
    </source>
</evidence>
<keyword evidence="3" id="KW-1185">Reference proteome</keyword>
<evidence type="ECO:0000313" key="3">
    <source>
        <dbReference type="Proteomes" id="UP001500190"/>
    </source>
</evidence>